<sequence length="117" mass="13662">MSETEILQNGYSKVAVNPRVYSNKSLFDTSILKQVDTSVMYEEYAVYDDDSKSVQILARHDHQHADTYYGSYRFYNNGCFNYFTLNRMDTILTADMFNPDIKGYGGVYYKQKDNIKI</sequence>
<evidence type="ECO:0000313" key="2">
    <source>
        <dbReference type="Proteomes" id="UP000001822"/>
    </source>
</evidence>
<dbReference type="AlphaFoldDB" id="A0A6N4SR01"/>
<dbReference type="OrthoDB" id="1362453at2"/>
<name>A0A6N4SR01_CYTH3</name>
<reference evidence="1 2" key="1">
    <citation type="journal article" date="2007" name="Appl. Environ. Microbiol.">
        <title>Genome sequence of the cellulolytic gliding bacterium Cytophaga hutchinsonii.</title>
        <authorList>
            <person name="Xie G."/>
            <person name="Bruce D.C."/>
            <person name="Challacombe J.F."/>
            <person name="Chertkov O."/>
            <person name="Detter J.C."/>
            <person name="Gilna P."/>
            <person name="Han C.S."/>
            <person name="Lucas S."/>
            <person name="Misra M."/>
            <person name="Myers G.L."/>
            <person name="Richardson P."/>
            <person name="Tapia R."/>
            <person name="Thayer N."/>
            <person name="Thompson L.S."/>
            <person name="Brettin T.S."/>
            <person name="Henrissat B."/>
            <person name="Wilson D.B."/>
            <person name="McBride M.J."/>
        </authorList>
    </citation>
    <scope>NUCLEOTIDE SEQUENCE [LARGE SCALE GENOMIC DNA]</scope>
    <source>
        <strain evidence="2">ATCC 33406 / DSM 1761 / CIP 103989 / NBRC 15051 / NCIMB 9469 / D465</strain>
    </source>
</reference>
<protein>
    <submittedName>
        <fullName evidence="1">Uncharacterized protein</fullName>
    </submittedName>
</protein>
<organism evidence="1 2">
    <name type="scientific">Cytophaga hutchinsonii (strain ATCC 33406 / DSM 1761 / CIP 103989 / NBRC 15051 / NCIMB 9469 / D465)</name>
    <dbReference type="NCBI Taxonomy" id="269798"/>
    <lineage>
        <taxon>Bacteria</taxon>
        <taxon>Pseudomonadati</taxon>
        <taxon>Bacteroidota</taxon>
        <taxon>Cytophagia</taxon>
        <taxon>Cytophagales</taxon>
        <taxon>Cytophagaceae</taxon>
        <taxon>Cytophaga</taxon>
    </lineage>
</organism>
<accession>A0A6N4SR01</accession>
<gene>
    <name evidence="1" type="ordered locus">CHU_1430</name>
</gene>
<dbReference type="Proteomes" id="UP000001822">
    <property type="component" value="Chromosome"/>
</dbReference>
<dbReference type="KEGG" id="chu:CHU_1430"/>
<dbReference type="RefSeq" id="WP_011584816.1">
    <property type="nucleotide sequence ID" value="NC_008255.1"/>
</dbReference>
<keyword evidence="2" id="KW-1185">Reference proteome</keyword>
<proteinExistence type="predicted"/>
<dbReference type="EMBL" id="CP000383">
    <property type="protein sequence ID" value="ABG58701.1"/>
    <property type="molecule type" value="Genomic_DNA"/>
</dbReference>
<evidence type="ECO:0000313" key="1">
    <source>
        <dbReference type="EMBL" id="ABG58701.1"/>
    </source>
</evidence>